<reference evidence="1 2" key="1">
    <citation type="submission" date="2015-09" db="EMBL/GenBank/DDBJ databases">
        <authorList>
            <consortium name="Swine Surveillance"/>
        </authorList>
    </citation>
    <scope>NUCLEOTIDE SEQUENCE [LARGE SCALE GENOMIC DNA]</scope>
    <source>
        <strain evidence="1 2">CECT 8399</strain>
    </source>
</reference>
<dbReference type="RefSeq" id="WP_058286665.1">
    <property type="nucleotide sequence ID" value="NZ_CYSR01000029.1"/>
</dbReference>
<name>A0A0N7M4U3_9RHOB</name>
<gene>
    <name evidence="1" type="ORF">PHA8399_02726</name>
</gene>
<dbReference type="STRING" id="1396826.PHA8399_02726"/>
<evidence type="ECO:0000313" key="1">
    <source>
        <dbReference type="EMBL" id="CUI00594.1"/>
    </source>
</evidence>
<protein>
    <submittedName>
        <fullName evidence="1">Heme oxygenase</fullName>
    </submittedName>
</protein>
<dbReference type="EMBL" id="CYSR01000029">
    <property type="protein sequence ID" value="CUI00594.1"/>
    <property type="molecule type" value="Genomic_DNA"/>
</dbReference>
<dbReference type="InterPro" id="IPR016084">
    <property type="entry name" value="Haem_Oase-like_multi-hlx"/>
</dbReference>
<dbReference type="Proteomes" id="UP000051326">
    <property type="component" value="Unassembled WGS sequence"/>
</dbReference>
<evidence type="ECO:0000313" key="2">
    <source>
        <dbReference type="Proteomes" id="UP000051326"/>
    </source>
</evidence>
<dbReference type="SUPFAM" id="SSF48613">
    <property type="entry name" value="Heme oxygenase-like"/>
    <property type="match status" value="1"/>
</dbReference>
<organism evidence="1 2">
    <name type="scientific">Leisingera aquaemixtae</name>
    <dbReference type="NCBI Taxonomy" id="1396826"/>
    <lineage>
        <taxon>Bacteria</taxon>
        <taxon>Pseudomonadati</taxon>
        <taxon>Pseudomonadota</taxon>
        <taxon>Alphaproteobacteria</taxon>
        <taxon>Rhodobacterales</taxon>
        <taxon>Roseobacteraceae</taxon>
        <taxon>Leisingera</taxon>
    </lineage>
</organism>
<dbReference type="Gene3D" id="1.20.910.10">
    <property type="entry name" value="Heme oxygenase-like"/>
    <property type="match status" value="1"/>
</dbReference>
<proteinExistence type="predicted"/>
<accession>A0A0N7M4U3</accession>
<dbReference type="AlphaFoldDB" id="A0A0N7M4U3"/>
<sequence>MTRPQDAARRPARLWLREATHRLHLDLHEHPLYRRLTEPDLTYQELRATAAVTYAAASAVEADRARRQLWPEISLSDHLTALERDLGEEPCPAPQPGQAYLNSDAGLLGALYVIHGSAFGAASLAKTIWRAVPSAPRSFVVPRDTGAWRSLCQLLDAVPEADLAELAEGAQEVFRTYKRLADLQLAGLQASLPPDAARSIPPARGSAWQAASR</sequence>